<keyword evidence="3" id="KW-1185">Reference proteome</keyword>
<proteinExistence type="predicted"/>
<name>A0AAD9VDK5_ACRCE</name>
<dbReference type="InterPro" id="IPR043502">
    <property type="entry name" value="DNA/RNA_pol_sf"/>
</dbReference>
<reference evidence="2" key="2">
    <citation type="journal article" date="2023" name="Science">
        <title>Genomic signatures of disease resistance in endangered staghorn corals.</title>
        <authorList>
            <person name="Vollmer S.V."/>
            <person name="Selwyn J.D."/>
            <person name="Despard B.A."/>
            <person name="Roesel C.L."/>
        </authorList>
    </citation>
    <scope>NUCLEOTIDE SEQUENCE</scope>
    <source>
        <strain evidence="2">K2</strain>
    </source>
</reference>
<sequence length="650" mass="75956">MEQTNATKIPGVLLALDFRKAFDTLEWTLTQYALQKFNFGEGIRRWVEIFYNDVESTILNNGFATNWIKPTRGVRQGCPLSPFLFVLSAELMANKIRQSHLIKGVSLFGNEIKLSQFADDTNLVCSDLLSVEKALQILDDFGDIPGLRLNKENTQAMWLGPWANKKVKPLGLKWVKGPARFLGIYLSYDKNGNNVHNFGRKMLKLRLKLDIWRTRDLTLFGRVLIMKSLGISQLVYSISNVEVPGYIASTLKSKLFGFLWKNKKDKIKRVGLYQNYERGGLRMTDVDSMIKALRLAWIPRLLRGGHQNWKSVPYHFFDKYGGLRFILNCNYDVKYFEKLPNFYKEILKYFSDLKALYNSDLTSNRDIILFNNKEILIGRKPFFNKEWFAKGIRTINDILDNDCKFLSFESFQNKFGLTRTNFLQFYQVIHAIPKNLVSKVLATKLCSNSSELESNSTLFDLEPEVKLNLTTMKSREFYSLFVNKSYAEEQTGVKRWSKIVAMDKKSWQSAFASVRTTSKDMKLREFHFKFLHRMTVTKKELFRSGLKADCECLYCGEPDSIDHTFIQCQFSQRFIKKIVQWFNQTNKTNFNLGQRETLFGVLNNQDNTRKLFNYTMLFMRYFIYKCKLKEDALRLPDFINKLNLKLSVET</sequence>
<evidence type="ECO:0000313" key="3">
    <source>
        <dbReference type="Proteomes" id="UP001249851"/>
    </source>
</evidence>
<dbReference type="PANTHER" id="PTHR31635">
    <property type="entry name" value="REVERSE TRANSCRIPTASE DOMAIN-CONTAINING PROTEIN-RELATED"/>
    <property type="match status" value="1"/>
</dbReference>
<dbReference type="InterPro" id="IPR000477">
    <property type="entry name" value="RT_dom"/>
</dbReference>
<dbReference type="EMBL" id="JARQWQ010000008">
    <property type="protein sequence ID" value="KAK2570047.1"/>
    <property type="molecule type" value="Genomic_DNA"/>
</dbReference>
<accession>A0AAD9VDK5</accession>
<reference evidence="2" key="1">
    <citation type="journal article" date="2023" name="G3 (Bethesda)">
        <title>Whole genome assembly and annotation of the endangered Caribbean coral Acropora cervicornis.</title>
        <authorList>
            <person name="Selwyn J.D."/>
            <person name="Vollmer S.V."/>
        </authorList>
    </citation>
    <scope>NUCLEOTIDE SEQUENCE</scope>
    <source>
        <strain evidence="2">K2</strain>
    </source>
</reference>
<organism evidence="2 3">
    <name type="scientific">Acropora cervicornis</name>
    <name type="common">Staghorn coral</name>
    <dbReference type="NCBI Taxonomy" id="6130"/>
    <lineage>
        <taxon>Eukaryota</taxon>
        <taxon>Metazoa</taxon>
        <taxon>Cnidaria</taxon>
        <taxon>Anthozoa</taxon>
        <taxon>Hexacorallia</taxon>
        <taxon>Scleractinia</taxon>
        <taxon>Astrocoeniina</taxon>
        <taxon>Acroporidae</taxon>
        <taxon>Acropora</taxon>
    </lineage>
</organism>
<dbReference type="Pfam" id="PF00078">
    <property type="entry name" value="RVT_1"/>
    <property type="match status" value="1"/>
</dbReference>
<dbReference type="Proteomes" id="UP001249851">
    <property type="component" value="Unassembled WGS sequence"/>
</dbReference>
<dbReference type="SUPFAM" id="SSF56672">
    <property type="entry name" value="DNA/RNA polymerases"/>
    <property type="match status" value="1"/>
</dbReference>
<evidence type="ECO:0000313" key="2">
    <source>
        <dbReference type="EMBL" id="KAK2570047.1"/>
    </source>
</evidence>
<dbReference type="PANTHER" id="PTHR31635:SF196">
    <property type="entry name" value="REVERSE TRANSCRIPTASE DOMAIN-CONTAINING PROTEIN-RELATED"/>
    <property type="match status" value="1"/>
</dbReference>
<evidence type="ECO:0000259" key="1">
    <source>
        <dbReference type="PROSITE" id="PS50878"/>
    </source>
</evidence>
<dbReference type="PROSITE" id="PS50878">
    <property type="entry name" value="RT_POL"/>
    <property type="match status" value="1"/>
</dbReference>
<protein>
    <submittedName>
        <fullName evidence="2">LINE-1 retrotransposable element ORF2 protein</fullName>
    </submittedName>
</protein>
<comment type="caution">
    <text evidence="2">The sequence shown here is derived from an EMBL/GenBank/DDBJ whole genome shotgun (WGS) entry which is preliminary data.</text>
</comment>
<feature type="domain" description="Reverse transcriptase" evidence="1">
    <location>
        <begin position="1"/>
        <end position="186"/>
    </location>
</feature>
<dbReference type="AlphaFoldDB" id="A0AAD9VDK5"/>
<gene>
    <name evidence="2" type="ORF">P5673_004790</name>
</gene>